<reference evidence="9" key="1">
    <citation type="journal article" date="2016" name="Genome Announc.">
        <title>Draft genomes of two strains of Paenibacillus glucanolyticus with capability to degrade lignocellulose.</title>
        <authorList>
            <person name="Mathews S.L."/>
            <person name="Pawlak J."/>
            <person name="Grunden A.M."/>
        </authorList>
    </citation>
    <scope>NUCLEOTIDE SEQUENCE [LARGE SCALE GENOMIC DNA]</scope>
    <source>
        <strain evidence="9">SLM1</strain>
    </source>
</reference>
<dbReference type="Pfam" id="PF00528">
    <property type="entry name" value="BPD_transp_1"/>
    <property type="match status" value="1"/>
</dbReference>
<comment type="caution">
    <text evidence="9">The sequence shown here is derived from an EMBL/GenBank/DDBJ whole genome shotgun (WGS) entry which is preliminary data.</text>
</comment>
<dbReference type="CDD" id="cd06261">
    <property type="entry name" value="TM_PBP2"/>
    <property type="match status" value="1"/>
</dbReference>
<organism evidence="9 10">
    <name type="scientific">Paenibacillus glucanolyticus</name>
    <dbReference type="NCBI Taxonomy" id="59843"/>
    <lineage>
        <taxon>Bacteria</taxon>
        <taxon>Bacillati</taxon>
        <taxon>Bacillota</taxon>
        <taxon>Bacilli</taxon>
        <taxon>Bacillales</taxon>
        <taxon>Paenibacillaceae</taxon>
        <taxon>Paenibacillus</taxon>
    </lineage>
</organism>
<evidence type="ECO:0000313" key="9">
    <source>
        <dbReference type="EMBL" id="KZS47160.1"/>
    </source>
</evidence>
<evidence type="ECO:0000256" key="4">
    <source>
        <dbReference type="ARBA" id="ARBA00022692"/>
    </source>
</evidence>
<evidence type="ECO:0000256" key="5">
    <source>
        <dbReference type="ARBA" id="ARBA00022989"/>
    </source>
</evidence>
<sequence>MSSKTDRKNLRNGLLFISPWIIGFLLFTAYPLFSSLYYSLTDYNIINEPVWVGLDNYVKLFTGDSLFYKVLYNTLFMIVVGISVTTVGSVFIAILLNNRRIRGLAFFRVVFFLPTLVPLVVLSILWIWVLQPDNGVLNTILGFIGIEGPGWFSSPFWAKPAFVLMALWGSGQMIIIYLAGLQGISDSLYEAASIDGASSWRQVLHITIPMLKPAIVFNVITGMIGTLQSFAESFIITNGGPDGSTMFYSLYLYQNAFQYAKMGYASAMAWILLVIALLITLFLFKLSNGFKAEE</sequence>
<accession>A0A163KE45</accession>
<gene>
    <name evidence="9" type="ORF">AWU65_15110</name>
</gene>
<evidence type="ECO:0000256" key="1">
    <source>
        <dbReference type="ARBA" id="ARBA00004651"/>
    </source>
</evidence>
<dbReference type="InterPro" id="IPR035906">
    <property type="entry name" value="MetI-like_sf"/>
</dbReference>
<feature type="transmembrane region" description="Helical" evidence="7">
    <location>
        <begin position="12"/>
        <end position="33"/>
    </location>
</feature>
<dbReference type="GeneID" id="97557448"/>
<dbReference type="GO" id="GO:0005886">
    <property type="term" value="C:plasma membrane"/>
    <property type="evidence" value="ECO:0007669"/>
    <property type="project" value="UniProtKB-SubCell"/>
</dbReference>
<evidence type="ECO:0000256" key="2">
    <source>
        <dbReference type="ARBA" id="ARBA00022448"/>
    </source>
</evidence>
<dbReference type="STRING" id="59843.A3958_14525"/>
<evidence type="ECO:0000256" key="3">
    <source>
        <dbReference type="ARBA" id="ARBA00022475"/>
    </source>
</evidence>
<keyword evidence="5 7" id="KW-1133">Transmembrane helix</keyword>
<protein>
    <submittedName>
        <fullName evidence="9">Spermidine/putrescine ABC transporter permease</fullName>
    </submittedName>
</protein>
<dbReference type="PANTHER" id="PTHR30193:SF1">
    <property type="entry name" value="ABC TRANSPORTER PERMEASE PROTEIN YESP-RELATED"/>
    <property type="match status" value="1"/>
</dbReference>
<dbReference type="InterPro" id="IPR000515">
    <property type="entry name" value="MetI-like"/>
</dbReference>
<comment type="similarity">
    <text evidence="7">Belongs to the binding-protein-dependent transport system permease family.</text>
</comment>
<dbReference type="Gene3D" id="1.10.3720.10">
    <property type="entry name" value="MetI-like"/>
    <property type="match status" value="1"/>
</dbReference>
<evidence type="ECO:0000256" key="7">
    <source>
        <dbReference type="RuleBase" id="RU363032"/>
    </source>
</evidence>
<keyword evidence="4 7" id="KW-0812">Transmembrane</keyword>
<dbReference type="PROSITE" id="PS50928">
    <property type="entry name" value="ABC_TM1"/>
    <property type="match status" value="1"/>
</dbReference>
<dbReference type="GO" id="GO:0055085">
    <property type="term" value="P:transmembrane transport"/>
    <property type="evidence" value="ECO:0007669"/>
    <property type="project" value="InterPro"/>
</dbReference>
<comment type="subcellular location">
    <subcellularLocation>
        <location evidence="1 7">Cell membrane</location>
        <topology evidence="1 7">Multi-pass membrane protein</topology>
    </subcellularLocation>
</comment>
<keyword evidence="2 7" id="KW-0813">Transport</keyword>
<feature type="transmembrane region" description="Helical" evidence="7">
    <location>
        <begin position="109"/>
        <end position="129"/>
    </location>
</feature>
<dbReference type="PANTHER" id="PTHR30193">
    <property type="entry name" value="ABC TRANSPORTER PERMEASE PROTEIN"/>
    <property type="match status" value="1"/>
</dbReference>
<dbReference type="InterPro" id="IPR051393">
    <property type="entry name" value="ABC_transporter_permease"/>
</dbReference>
<feature type="transmembrane region" description="Helical" evidence="7">
    <location>
        <begin position="75"/>
        <end position="97"/>
    </location>
</feature>
<dbReference type="EMBL" id="LWMH01000001">
    <property type="protein sequence ID" value="KZS47160.1"/>
    <property type="molecule type" value="Genomic_DNA"/>
</dbReference>
<name>A0A163KE45_9BACL</name>
<dbReference type="SUPFAM" id="SSF161098">
    <property type="entry name" value="MetI-like"/>
    <property type="match status" value="1"/>
</dbReference>
<feature type="transmembrane region" description="Helical" evidence="7">
    <location>
        <begin position="262"/>
        <end position="284"/>
    </location>
</feature>
<proteinExistence type="inferred from homology"/>
<dbReference type="RefSeq" id="WP_063478710.1">
    <property type="nucleotide sequence ID" value="NZ_CP147845.1"/>
</dbReference>
<dbReference type="Proteomes" id="UP000076796">
    <property type="component" value="Unassembled WGS sequence"/>
</dbReference>
<keyword evidence="3" id="KW-1003">Cell membrane</keyword>
<keyword evidence="10" id="KW-1185">Reference proteome</keyword>
<evidence type="ECO:0000313" key="10">
    <source>
        <dbReference type="Proteomes" id="UP000076796"/>
    </source>
</evidence>
<feature type="transmembrane region" description="Helical" evidence="7">
    <location>
        <begin position="161"/>
        <end position="180"/>
    </location>
</feature>
<keyword evidence="6 7" id="KW-0472">Membrane</keyword>
<evidence type="ECO:0000256" key="6">
    <source>
        <dbReference type="ARBA" id="ARBA00023136"/>
    </source>
</evidence>
<evidence type="ECO:0000259" key="8">
    <source>
        <dbReference type="PROSITE" id="PS50928"/>
    </source>
</evidence>
<dbReference type="AlphaFoldDB" id="A0A163KE45"/>
<dbReference type="OrthoDB" id="9788108at2"/>
<feature type="domain" description="ABC transmembrane type-1" evidence="8">
    <location>
        <begin position="71"/>
        <end position="283"/>
    </location>
</feature>